<evidence type="ECO:0000256" key="4">
    <source>
        <dbReference type="ARBA" id="ARBA00022989"/>
    </source>
</evidence>
<feature type="transmembrane region" description="Helical" evidence="6">
    <location>
        <begin position="376"/>
        <end position="398"/>
    </location>
</feature>
<organism evidence="8 9">
    <name type="scientific">Coemansia brasiliensis</name>
    <dbReference type="NCBI Taxonomy" id="2650707"/>
    <lineage>
        <taxon>Eukaryota</taxon>
        <taxon>Fungi</taxon>
        <taxon>Fungi incertae sedis</taxon>
        <taxon>Zoopagomycota</taxon>
        <taxon>Kickxellomycotina</taxon>
        <taxon>Kickxellomycetes</taxon>
        <taxon>Kickxellales</taxon>
        <taxon>Kickxellaceae</taxon>
        <taxon>Coemansia</taxon>
    </lineage>
</organism>
<evidence type="ECO:0000256" key="6">
    <source>
        <dbReference type="SAM" id="Phobius"/>
    </source>
</evidence>
<feature type="transmembrane region" description="Helical" evidence="6">
    <location>
        <begin position="78"/>
        <end position="97"/>
    </location>
</feature>
<feature type="non-terminal residue" evidence="8">
    <location>
        <position position="419"/>
    </location>
</feature>
<dbReference type="SUPFAM" id="SSF103473">
    <property type="entry name" value="MFS general substrate transporter"/>
    <property type="match status" value="1"/>
</dbReference>
<comment type="caution">
    <text evidence="8">The sequence shown here is derived from an EMBL/GenBank/DDBJ whole genome shotgun (WGS) entry which is preliminary data.</text>
</comment>
<evidence type="ECO:0000256" key="5">
    <source>
        <dbReference type="ARBA" id="ARBA00023136"/>
    </source>
</evidence>
<protein>
    <recommendedName>
        <fullName evidence="7">Major facilitator superfamily (MFS) profile domain-containing protein</fullName>
    </recommendedName>
</protein>
<dbReference type="AlphaFoldDB" id="A0A9W8I1T6"/>
<evidence type="ECO:0000259" key="7">
    <source>
        <dbReference type="PROSITE" id="PS50850"/>
    </source>
</evidence>
<proteinExistence type="predicted"/>
<feature type="transmembrane region" description="Helical" evidence="6">
    <location>
        <begin position="337"/>
        <end position="356"/>
    </location>
</feature>
<evidence type="ECO:0000313" key="9">
    <source>
        <dbReference type="Proteomes" id="UP001139887"/>
    </source>
</evidence>
<dbReference type="InterPro" id="IPR050930">
    <property type="entry name" value="MFS_Vesicular_Transporter"/>
</dbReference>
<feature type="transmembrane region" description="Helical" evidence="6">
    <location>
        <begin position="167"/>
        <end position="186"/>
    </location>
</feature>
<keyword evidence="2" id="KW-0813">Transport</keyword>
<comment type="subcellular location">
    <subcellularLocation>
        <location evidence="1">Membrane</location>
        <topology evidence="1">Multi-pass membrane protein</topology>
    </subcellularLocation>
</comment>
<gene>
    <name evidence="8" type="ORF">IWW36_005381</name>
</gene>
<accession>A0A9W8I1T6</accession>
<sequence>MSHIRTSPKSIWVLASLSLFIDTFVYTLTVSMLPDILQTQMGASESANGIVTTMFGVGSVVGSICSGILSDRIQERRWIQIVGAAIYSVSGIIFYFARHYYQILVFRLVDGVASGLACTLLYASIGDVYPAKLLSFKVSIVCFANNIAYTIGPVCGQRLFDLAGVKGPAAMVIALGLFKLVLLWAFTQDSMLIRSQVHPDAYTAAVDSTWDTCTSTTGKVETSYRVVQNSISIPKLLLRLPVIVSTMSIVTSIGIQCMLEGLVPLHLVEKLNRHHDSGITFVILGLVFTAMVPIVGHITDRLIEWRGESMRYYVMMFGSFGTIAAAVLMAFAKSFGVLMVGYSFFAVADLCMFIPAQSAYGDFVNGENANSMARGYSIATLAWALGAISLPPIGSALYSQYGFSGPVIGIATIPCGLCA</sequence>
<dbReference type="Pfam" id="PF07690">
    <property type="entry name" value="MFS_1"/>
    <property type="match status" value="1"/>
</dbReference>
<evidence type="ECO:0000313" key="8">
    <source>
        <dbReference type="EMBL" id="KAJ2843909.1"/>
    </source>
</evidence>
<evidence type="ECO:0000256" key="1">
    <source>
        <dbReference type="ARBA" id="ARBA00004141"/>
    </source>
</evidence>
<dbReference type="EMBL" id="JANBUW010001252">
    <property type="protein sequence ID" value="KAJ2843909.1"/>
    <property type="molecule type" value="Genomic_DNA"/>
</dbReference>
<dbReference type="PANTHER" id="PTHR23506">
    <property type="entry name" value="GH10249P"/>
    <property type="match status" value="1"/>
</dbReference>
<dbReference type="InterPro" id="IPR020846">
    <property type="entry name" value="MFS_dom"/>
</dbReference>
<reference evidence="8" key="1">
    <citation type="submission" date="2022-07" db="EMBL/GenBank/DDBJ databases">
        <title>Phylogenomic reconstructions and comparative analyses of Kickxellomycotina fungi.</title>
        <authorList>
            <person name="Reynolds N.K."/>
            <person name="Stajich J.E."/>
            <person name="Barry K."/>
            <person name="Grigoriev I.V."/>
            <person name="Crous P."/>
            <person name="Smith M.E."/>
        </authorList>
    </citation>
    <scope>NUCLEOTIDE SEQUENCE</scope>
    <source>
        <strain evidence="8">NRRL 1566</strain>
    </source>
</reference>
<keyword evidence="9" id="KW-1185">Reference proteome</keyword>
<dbReference type="PROSITE" id="PS50850">
    <property type="entry name" value="MFS"/>
    <property type="match status" value="1"/>
</dbReference>
<feature type="transmembrane region" description="Helical" evidence="6">
    <location>
        <begin position="103"/>
        <end position="122"/>
    </location>
</feature>
<feature type="domain" description="Major facilitator superfamily (MFS) profile" evidence="7">
    <location>
        <begin position="11"/>
        <end position="419"/>
    </location>
</feature>
<dbReference type="InterPro" id="IPR036259">
    <property type="entry name" value="MFS_trans_sf"/>
</dbReference>
<feature type="transmembrane region" description="Helical" evidence="6">
    <location>
        <begin position="49"/>
        <end position="69"/>
    </location>
</feature>
<dbReference type="Gene3D" id="1.20.1250.20">
    <property type="entry name" value="MFS general substrate transporter like domains"/>
    <property type="match status" value="2"/>
</dbReference>
<dbReference type="GO" id="GO:0016020">
    <property type="term" value="C:membrane"/>
    <property type="evidence" value="ECO:0007669"/>
    <property type="project" value="UniProtKB-SubCell"/>
</dbReference>
<dbReference type="OrthoDB" id="5086884at2759"/>
<feature type="transmembrane region" description="Helical" evidence="6">
    <location>
        <begin position="236"/>
        <end position="259"/>
    </location>
</feature>
<feature type="transmembrane region" description="Helical" evidence="6">
    <location>
        <begin position="12"/>
        <end position="29"/>
    </location>
</feature>
<feature type="transmembrane region" description="Helical" evidence="6">
    <location>
        <begin position="310"/>
        <end position="331"/>
    </location>
</feature>
<dbReference type="GO" id="GO:0022857">
    <property type="term" value="F:transmembrane transporter activity"/>
    <property type="evidence" value="ECO:0007669"/>
    <property type="project" value="InterPro"/>
</dbReference>
<keyword evidence="3 6" id="KW-0812">Transmembrane</keyword>
<dbReference type="Proteomes" id="UP001139887">
    <property type="component" value="Unassembled WGS sequence"/>
</dbReference>
<feature type="transmembrane region" description="Helical" evidence="6">
    <location>
        <begin position="279"/>
        <end position="298"/>
    </location>
</feature>
<evidence type="ECO:0000256" key="3">
    <source>
        <dbReference type="ARBA" id="ARBA00022692"/>
    </source>
</evidence>
<feature type="transmembrane region" description="Helical" evidence="6">
    <location>
        <begin position="134"/>
        <end position="152"/>
    </location>
</feature>
<evidence type="ECO:0000256" key="2">
    <source>
        <dbReference type="ARBA" id="ARBA00022448"/>
    </source>
</evidence>
<name>A0A9W8I1T6_9FUNG</name>
<dbReference type="PANTHER" id="PTHR23506:SF23">
    <property type="entry name" value="GH10249P"/>
    <property type="match status" value="1"/>
</dbReference>
<keyword evidence="5 6" id="KW-0472">Membrane</keyword>
<dbReference type="InterPro" id="IPR011701">
    <property type="entry name" value="MFS"/>
</dbReference>
<keyword evidence="4 6" id="KW-1133">Transmembrane helix</keyword>